<organism evidence="1 2">
    <name type="scientific">Hirundo rustica rustica</name>
    <dbReference type="NCBI Taxonomy" id="333673"/>
    <lineage>
        <taxon>Eukaryota</taxon>
        <taxon>Metazoa</taxon>
        <taxon>Chordata</taxon>
        <taxon>Craniata</taxon>
        <taxon>Vertebrata</taxon>
        <taxon>Euteleostomi</taxon>
        <taxon>Archelosauria</taxon>
        <taxon>Archosauria</taxon>
        <taxon>Dinosauria</taxon>
        <taxon>Saurischia</taxon>
        <taxon>Theropoda</taxon>
        <taxon>Coelurosauria</taxon>
        <taxon>Aves</taxon>
        <taxon>Neognathae</taxon>
        <taxon>Neoaves</taxon>
        <taxon>Telluraves</taxon>
        <taxon>Australaves</taxon>
        <taxon>Passeriformes</taxon>
        <taxon>Sylvioidea</taxon>
        <taxon>Hirundinidae</taxon>
        <taxon>Hirundo</taxon>
    </lineage>
</organism>
<accession>A0A3M0KQQ3</accession>
<protein>
    <submittedName>
        <fullName evidence="1">Uncharacterized protein</fullName>
    </submittedName>
</protein>
<evidence type="ECO:0000313" key="1">
    <source>
        <dbReference type="EMBL" id="RMC15416.1"/>
    </source>
</evidence>
<evidence type="ECO:0000313" key="2">
    <source>
        <dbReference type="Proteomes" id="UP000269221"/>
    </source>
</evidence>
<dbReference type="Proteomes" id="UP000269221">
    <property type="component" value="Unassembled WGS sequence"/>
</dbReference>
<proteinExistence type="predicted"/>
<dbReference type="EMBL" id="QRBI01000104">
    <property type="protein sequence ID" value="RMC15416.1"/>
    <property type="molecule type" value="Genomic_DNA"/>
</dbReference>
<dbReference type="AlphaFoldDB" id="A0A3M0KQQ3"/>
<comment type="caution">
    <text evidence="1">The sequence shown here is derived from an EMBL/GenBank/DDBJ whole genome shotgun (WGS) entry which is preliminary data.</text>
</comment>
<gene>
    <name evidence="1" type="ORF">DUI87_07607</name>
</gene>
<name>A0A3M0KQQ3_HIRRU</name>
<keyword evidence="2" id="KW-1185">Reference proteome</keyword>
<sequence>MVQVRASALIPRLCFLHYHIVYKIMSFQDKIFYYRFSSGATMKSTSLTAPGLVEDKSAEQDILGSSETGFVPSFENFEIQVGMGSPREAVDALPLEVLKARLDGGSVQPDVVEGIVLQIPLVLETAKVSPNHRVAKDRMDLCRTLGPTVQGRPHRTDFPGLSRWLLNICKDGDPKPSLDSLCPCLVTLTQRVFPDVQKVFLISFVLQFAPVATCLVTGHH</sequence>
<reference evidence="1 2" key="1">
    <citation type="submission" date="2018-07" db="EMBL/GenBank/DDBJ databases">
        <title>A high quality draft genome assembly of the barn swallow (H. rustica rustica).</title>
        <authorList>
            <person name="Formenti G."/>
            <person name="Chiara M."/>
            <person name="Poveda L."/>
            <person name="Francoijs K.-J."/>
            <person name="Bonisoli-Alquati A."/>
            <person name="Canova L."/>
            <person name="Gianfranceschi L."/>
            <person name="Horner D.S."/>
            <person name="Saino N."/>
        </authorList>
    </citation>
    <scope>NUCLEOTIDE SEQUENCE [LARGE SCALE GENOMIC DNA]</scope>
    <source>
        <strain evidence="1">Chelidonia</strain>
        <tissue evidence="1">Blood</tissue>
    </source>
</reference>